<dbReference type="eggNOG" id="KOG0017">
    <property type="taxonomic scope" value="Eukaryota"/>
</dbReference>
<name>M1DAZ4_SOLTU</name>
<reference evidence="1" key="2">
    <citation type="submission" date="2015-06" db="UniProtKB">
        <authorList>
            <consortium name="EnsemblPlants"/>
        </authorList>
    </citation>
    <scope>IDENTIFICATION</scope>
    <source>
        <strain evidence="1">DM1-3 516 R44</strain>
    </source>
</reference>
<dbReference type="EnsemblPlants" id="PGSC0003DMT400086096">
    <property type="protein sequence ID" value="PGSC0003DMT400086096"/>
    <property type="gene ID" value="PGSC0003DMG400035667"/>
</dbReference>
<reference evidence="2" key="1">
    <citation type="journal article" date="2011" name="Nature">
        <title>Genome sequence and analysis of the tuber crop potato.</title>
        <authorList>
            <consortium name="The Potato Genome Sequencing Consortium"/>
        </authorList>
    </citation>
    <scope>NUCLEOTIDE SEQUENCE [LARGE SCALE GENOMIC DNA]</scope>
    <source>
        <strain evidence="2">cv. DM1-3 516 R44</strain>
    </source>
</reference>
<dbReference type="PANTHER" id="PTHR33067">
    <property type="entry name" value="RNA-DIRECTED DNA POLYMERASE-RELATED"/>
    <property type="match status" value="1"/>
</dbReference>
<dbReference type="PANTHER" id="PTHR33067:SF9">
    <property type="entry name" value="RNA-DIRECTED DNA POLYMERASE"/>
    <property type="match status" value="1"/>
</dbReference>
<gene>
    <name evidence="1" type="primary">LOC107059810</name>
</gene>
<dbReference type="Proteomes" id="UP000011115">
    <property type="component" value="Unassembled WGS sequence"/>
</dbReference>
<evidence type="ECO:0000313" key="1">
    <source>
        <dbReference type="EnsemblPlants" id="PGSC0003DMT400086096"/>
    </source>
</evidence>
<protein>
    <submittedName>
        <fullName evidence="1">Integrase core domain containing protein</fullName>
    </submittedName>
</protein>
<evidence type="ECO:0000313" key="2">
    <source>
        <dbReference type="Proteomes" id="UP000011115"/>
    </source>
</evidence>
<dbReference type="InParanoid" id="M1DAZ4"/>
<keyword evidence="2" id="KW-1185">Reference proteome</keyword>
<dbReference type="HOGENOM" id="CLU_078383_0_0_1"/>
<accession>M1DAZ4</accession>
<dbReference type="Gene3D" id="2.40.70.10">
    <property type="entry name" value="Acid Proteases"/>
    <property type="match status" value="1"/>
</dbReference>
<dbReference type="Gramene" id="PGSC0003DMT400086096">
    <property type="protein sequence ID" value="PGSC0003DMT400086096"/>
    <property type="gene ID" value="PGSC0003DMG400035667"/>
</dbReference>
<dbReference type="CDD" id="cd00303">
    <property type="entry name" value="retropepsin_like"/>
    <property type="match status" value="1"/>
</dbReference>
<dbReference type="AlphaFoldDB" id="M1DAZ4"/>
<dbReference type="PaxDb" id="4113-PGSC0003DMT400086096"/>
<sequence>MPGYAKFIKDLVTKKRAVSIENGERLQHCSAIATRSLVQNKEDLGAFTIRCTIGILHFAKTLCDLGASINLTSLSIYKRLGLGAQKLTAMRLLMADRTVKKPVGVLKDVLVKMESFIFRADFVILDCEVDFKVPIILGRPFLCIGQALFDIERGQMKFRLNNEEVTLNICRSMKQKSDLKLVSVVNHIVERGYEVSIEERLCVDALAAVMMNFDGDGIEDYDGLVVTLDRFKFCSKPRRLELDMTNHDSPPTKPYVEEPLKLELRALAYHLRYVFLGKDGTLPVIIVADLSGEPIEALVSVLKRFKRDF</sequence>
<proteinExistence type="predicted"/>
<dbReference type="OMA" id="QREDECF"/>
<organism evidence="1 2">
    <name type="scientific">Solanum tuberosum</name>
    <name type="common">Potato</name>
    <dbReference type="NCBI Taxonomy" id="4113"/>
    <lineage>
        <taxon>Eukaryota</taxon>
        <taxon>Viridiplantae</taxon>
        <taxon>Streptophyta</taxon>
        <taxon>Embryophyta</taxon>
        <taxon>Tracheophyta</taxon>
        <taxon>Spermatophyta</taxon>
        <taxon>Magnoliopsida</taxon>
        <taxon>eudicotyledons</taxon>
        <taxon>Gunneridae</taxon>
        <taxon>Pentapetalae</taxon>
        <taxon>asterids</taxon>
        <taxon>lamiids</taxon>
        <taxon>Solanales</taxon>
        <taxon>Solanaceae</taxon>
        <taxon>Solanoideae</taxon>
        <taxon>Solaneae</taxon>
        <taxon>Solanum</taxon>
    </lineage>
</organism>
<dbReference type="InterPro" id="IPR021109">
    <property type="entry name" value="Peptidase_aspartic_dom_sf"/>
</dbReference>